<evidence type="ECO:0000313" key="2">
    <source>
        <dbReference type="EMBL" id="OWZ84367.1"/>
    </source>
</evidence>
<dbReference type="NCBIfam" id="NF041553">
    <property type="entry name" value="CBO2463_dom"/>
    <property type="match status" value="1"/>
</dbReference>
<dbReference type="SUPFAM" id="SSF50249">
    <property type="entry name" value="Nucleic acid-binding proteins"/>
    <property type="match status" value="1"/>
</dbReference>
<dbReference type="InterPro" id="IPR003029">
    <property type="entry name" value="S1_domain"/>
</dbReference>
<evidence type="ECO:0000259" key="1">
    <source>
        <dbReference type="Pfam" id="PF00575"/>
    </source>
</evidence>
<dbReference type="RefSeq" id="WP_089022941.1">
    <property type="nucleotide sequence ID" value="NZ_NIQC01000005.1"/>
</dbReference>
<keyword evidence="3" id="KW-1185">Reference proteome</keyword>
<dbReference type="EMBL" id="NIQC01000005">
    <property type="protein sequence ID" value="OWZ84367.1"/>
    <property type="molecule type" value="Genomic_DNA"/>
</dbReference>
<organism evidence="2 3">
    <name type="scientific">Natranaerobius trueperi</name>
    <dbReference type="NCBI Taxonomy" id="759412"/>
    <lineage>
        <taxon>Bacteria</taxon>
        <taxon>Bacillati</taxon>
        <taxon>Bacillota</taxon>
        <taxon>Clostridia</taxon>
        <taxon>Natranaerobiales</taxon>
        <taxon>Natranaerobiaceae</taxon>
        <taxon>Natranaerobius</taxon>
    </lineage>
</organism>
<accession>A0A226C1T0</accession>
<dbReference type="GO" id="GO:0003676">
    <property type="term" value="F:nucleic acid binding"/>
    <property type="evidence" value="ECO:0007669"/>
    <property type="project" value="InterPro"/>
</dbReference>
<proteinExistence type="predicted"/>
<dbReference type="Pfam" id="PF00575">
    <property type="entry name" value="S1"/>
    <property type="match status" value="1"/>
</dbReference>
<gene>
    <name evidence="2" type="ORF">CDO51_03645</name>
</gene>
<dbReference type="Proteomes" id="UP000214588">
    <property type="component" value="Unassembled WGS sequence"/>
</dbReference>
<reference evidence="2 3" key="1">
    <citation type="submission" date="2017-06" db="EMBL/GenBank/DDBJ databases">
        <title>Draft Genome Sequence of Natranaerobius trueperi halophilic, alkalithermophilic bacteria from soda lakes.</title>
        <authorList>
            <person name="Zhao B."/>
        </authorList>
    </citation>
    <scope>NUCLEOTIDE SEQUENCE [LARGE SCALE GENOMIC DNA]</scope>
    <source>
        <strain evidence="2 3">DSM 18760</strain>
    </source>
</reference>
<protein>
    <recommendedName>
        <fullName evidence="1">S1 motif domain-containing protein</fullName>
    </recommendedName>
</protein>
<dbReference type="InterPro" id="IPR012340">
    <property type="entry name" value="NA-bd_OB-fold"/>
</dbReference>
<name>A0A226C1T0_9FIRM</name>
<sequence length="70" mass="7778">MIVILDNYGLYYFKGTVTKVDSGSCEVELDGRMGRIYVPIRLLVSDKSIQIGDMVELKISPIIVKGGKEI</sequence>
<dbReference type="AlphaFoldDB" id="A0A226C1T0"/>
<dbReference type="OrthoDB" id="3233899at2"/>
<evidence type="ECO:0000313" key="3">
    <source>
        <dbReference type="Proteomes" id="UP000214588"/>
    </source>
</evidence>
<comment type="caution">
    <text evidence="2">The sequence shown here is derived from an EMBL/GenBank/DDBJ whole genome shotgun (WGS) entry which is preliminary data.</text>
</comment>
<feature type="domain" description="S1 motif" evidence="1">
    <location>
        <begin position="13"/>
        <end position="63"/>
    </location>
</feature>
<dbReference type="InterPro" id="IPR048108">
    <property type="entry name" value="CBO2463_dom"/>
</dbReference>